<sequence length="100" mass="11256">MSFLKDKSLSNMPTVYGLKTSWNDNGGVILDITSHFSKIHMQYLIIATISILLDAVEVEAIRIDENPPRYKGYNNGESFMSGETEAIVKNLKSDPKHPNR</sequence>
<organism evidence="1 2">
    <name type="scientific">Brassica napus</name>
    <name type="common">Rape</name>
    <dbReference type="NCBI Taxonomy" id="3708"/>
    <lineage>
        <taxon>Eukaryota</taxon>
        <taxon>Viridiplantae</taxon>
        <taxon>Streptophyta</taxon>
        <taxon>Embryophyta</taxon>
        <taxon>Tracheophyta</taxon>
        <taxon>Spermatophyta</taxon>
        <taxon>Magnoliopsida</taxon>
        <taxon>eudicotyledons</taxon>
        <taxon>Gunneridae</taxon>
        <taxon>Pentapetalae</taxon>
        <taxon>rosids</taxon>
        <taxon>malvids</taxon>
        <taxon>Brassicales</taxon>
        <taxon>Brassicaceae</taxon>
        <taxon>Brassiceae</taxon>
        <taxon>Brassica</taxon>
    </lineage>
</organism>
<evidence type="ECO:0000313" key="2">
    <source>
        <dbReference type="Proteomes" id="UP000824890"/>
    </source>
</evidence>
<accession>A0ABQ8AGC5</accession>
<name>A0ABQ8AGC5_BRANA</name>
<dbReference type="EMBL" id="JAGKQM010000013">
    <property type="protein sequence ID" value="KAH0891602.1"/>
    <property type="molecule type" value="Genomic_DNA"/>
</dbReference>
<protein>
    <submittedName>
        <fullName evidence="1">Uncharacterized protein</fullName>
    </submittedName>
</protein>
<proteinExistence type="predicted"/>
<reference evidence="1 2" key="1">
    <citation type="submission" date="2021-05" db="EMBL/GenBank/DDBJ databases">
        <title>Genome Assembly of Synthetic Allotetraploid Brassica napus Reveals Homoeologous Exchanges between Subgenomes.</title>
        <authorList>
            <person name="Davis J.T."/>
        </authorList>
    </citation>
    <scope>NUCLEOTIDE SEQUENCE [LARGE SCALE GENOMIC DNA]</scope>
    <source>
        <strain evidence="2">cv. Da-Ae</strain>
        <tissue evidence="1">Seedling</tissue>
    </source>
</reference>
<dbReference type="Proteomes" id="UP000824890">
    <property type="component" value="Unassembled WGS sequence"/>
</dbReference>
<keyword evidence="2" id="KW-1185">Reference proteome</keyword>
<gene>
    <name evidence="1" type="ORF">HID58_054031</name>
</gene>
<comment type="caution">
    <text evidence="1">The sequence shown here is derived from an EMBL/GenBank/DDBJ whole genome shotgun (WGS) entry which is preliminary data.</text>
</comment>
<evidence type="ECO:0000313" key="1">
    <source>
        <dbReference type="EMBL" id="KAH0891602.1"/>
    </source>
</evidence>